<dbReference type="KEGG" id="gtt:GUITHDRAFT_76548"/>
<evidence type="ECO:0000256" key="8">
    <source>
        <dbReference type="ARBA" id="ARBA00023242"/>
    </source>
</evidence>
<dbReference type="SUPFAM" id="SSF54211">
    <property type="entry name" value="Ribosomal protein S5 domain 2-like"/>
    <property type="match status" value="1"/>
</dbReference>
<keyword evidence="8" id="KW-0539">Nucleus</keyword>
<dbReference type="OrthoDB" id="45882at2759"/>
<dbReference type="GO" id="GO:0071038">
    <property type="term" value="P:TRAMP-dependent tRNA surveillance pathway"/>
    <property type="evidence" value="ECO:0007669"/>
    <property type="project" value="TreeGrafter"/>
</dbReference>
<dbReference type="SUPFAM" id="SSF55666">
    <property type="entry name" value="Ribonuclease PH domain 2-like"/>
    <property type="match status" value="1"/>
</dbReference>
<comment type="subcellular location">
    <subcellularLocation>
        <location evidence="1">Cytoplasm</location>
    </subcellularLocation>
    <subcellularLocation>
        <location evidence="2">Nucleus</location>
        <location evidence="2">Nucleolus</location>
    </subcellularLocation>
</comment>
<dbReference type="GO" id="GO:0035925">
    <property type="term" value="F:mRNA 3'-UTR AU-rich region binding"/>
    <property type="evidence" value="ECO:0007669"/>
    <property type="project" value="TreeGrafter"/>
</dbReference>
<evidence type="ECO:0000256" key="9">
    <source>
        <dbReference type="ARBA" id="ARBA00030617"/>
    </source>
</evidence>
<dbReference type="GO" id="GO:0016075">
    <property type="term" value="P:rRNA catabolic process"/>
    <property type="evidence" value="ECO:0007669"/>
    <property type="project" value="TreeGrafter"/>
</dbReference>
<evidence type="ECO:0000256" key="7">
    <source>
        <dbReference type="ARBA" id="ARBA00022884"/>
    </source>
</evidence>
<dbReference type="PANTHER" id="PTHR11097">
    <property type="entry name" value="EXOSOME COMPLEX EXONUCLEASE RIBOSOMAL RNA PROCESSING PROTEIN"/>
    <property type="match status" value="1"/>
</dbReference>
<dbReference type="GO" id="GO:0071035">
    <property type="term" value="P:nuclear polyadenylation-dependent rRNA catabolic process"/>
    <property type="evidence" value="ECO:0007669"/>
    <property type="project" value="TreeGrafter"/>
</dbReference>
<dbReference type="Pfam" id="PF01138">
    <property type="entry name" value="RNase_PH"/>
    <property type="match status" value="1"/>
</dbReference>
<evidence type="ECO:0000256" key="3">
    <source>
        <dbReference type="ARBA" id="ARBA00006678"/>
    </source>
</evidence>
<dbReference type="GO" id="GO:0005730">
    <property type="term" value="C:nucleolus"/>
    <property type="evidence" value="ECO:0007669"/>
    <property type="project" value="UniProtKB-SubCell"/>
</dbReference>
<keyword evidence="5" id="KW-0698">rRNA processing</keyword>
<sequence>MFLQQDIRLDARSFLHARDISINRGCFSSADGSAMVKVGRTVVAAGINLSVVCPSASRGAEGIVRVTVEFGPACSSRFQHFRYRKANLKAQALSAHLTRVINEARVVDLSALVMKEDAAVWVVDVHVTCLNHGGNLEDASMLAVLSALVDTKLPAVEMKENDVMAEVEGDSVPLVIQSFPISHTFALFDFGDVPVKVLVDPTDEEEKHCHSIVSVILDVQRGAEKEEEHAFFLNKSGGLPVSRKLLQQVISEARKRTEAILNKFFPEQSTLPMDSSK</sequence>
<reference evidence="11 13" key="1">
    <citation type="journal article" date="2012" name="Nature">
        <title>Algal genomes reveal evolutionary mosaicism and the fate of nucleomorphs.</title>
        <authorList>
            <consortium name="DOE Joint Genome Institute"/>
            <person name="Curtis B.A."/>
            <person name="Tanifuji G."/>
            <person name="Burki F."/>
            <person name="Gruber A."/>
            <person name="Irimia M."/>
            <person name="Maruyama S."/>
            <person name="Arias M.C."/>
            <person name="Ball S.G."/>
            <person name="Gile G.H."/>
            <person name="Hirakawa Y."/>
            <person name="Hopkins J.F."/>
            <person name="Kuo A."/>
            <person name="Rensing S.A."/>
            <person name="Schmutz J."/>
            <person name="Symeonidi A."/>
            <person name="Elias M."/>
            <person name="Eveleigh R.J."/>
            <person name="Herman E.K."/>
            <person name="Klute M.J."/>
            <person name="Nakayama T."/>
            <person name="Obornik M."/>
            <person name="Reyes-Prieto A."/>
            <person name="Armbrust E.V."/>
            <person name="Aves S.J."/>
            <person name="Beiko R.G."/>
            <person name="Coutinho P."/>
            <person name="Dacks J.B."/>
            <person name="Durnford D.G."/>
            <person name="Fast N.M."/>
            <person name="Green B.R."/>
            <person name="Grisdale C.J."/>
            <person name="Hempel F."/>
            <person name="Henrissat B."/>
            <person name="Hoppner M.P."/>
            <person name="Ishida K."/>
            <person name="Kim E."/>
            <person name="Koreny L."/>
            <person name="Kroth P.G."/>
            <person name="Liu Y."/>
            <person name="Malik S.B."/>
            <person name="Maier U.G."/>
            <person name="McRose D."/>
            <person name="Mock T."/>
            <person name="Neilson J.A."/>
            <person name="Onodera N.T."/>
            <person name="Poole A.M."/>
            <person name="Pritham E.J."/>
            <person name="Richards T.A."/>
            <person name="Rocap G."/>
            <person name="Roy S.W."/>
            <person name="Sarai C."/>
            <person name="Schaack S."/>
            <person name="Shirato S."/>
            <person name="Slamovits C.H."/>
            <person name="Spencer D.F."/>
            <person name="Suzuki S."/>
            <person name="Worden A.Z."/>
            <person name="Zauner S."/>
            <person name="Barry K."/>
            <person name="Bell C."/>
            <person name="Bharti A.K."/>
            <person name="Crow J.A."/>
            <person name="Grimwood J."/>
            <person name="Kramer R."/>
            <person name="Lindquist E."/>
            <person name="Lucas S."/>
            <person name="Salamov A."/>
            <person name="McFadden G.I."/>
            <person name="Lane C.E."/>
            <person name="Keeling P.J."/>
            <person name="Gray M.W."/>
            <person name="Grigoriev I.V."/>
            <person name="Archibald J.M."/>
        </authorList>
    </citation>
    <scope>NUCLEOTIDE SEQUENCE</scope>
    <source>
        <strain evidence="11 13">CCMP2712</strain>
    </source>
</reference>
<accession>L1ISR2</accession>
<evidence type="ECO:0000256" key="5">
    <source>
        <dbReference type="ARBA" id="ARBA00022552"/>
    </source>
</evidence>
<dbReference type="EnsemblProtists" id="EKX39263">
    <property type="protein sequence ID" value="EKX39263"/>
    <property type="gene ID" value="GUITHDRAFT_76548"/>
</dbReference>
<dbReference type="GeneID" id="17296025"/>
<dbReference type="GO" id="GO:0034476">
    <property type="term" value="P:U5 snRNA 3'-end processing"/>
    <property type="evidence" value="ECO:0007669"/>
    <property type="project" value="TreeGrafter"/>
</dbReference>
<keyword evidence="6" id="KW-0271">Exosome</keyword>
<dbReference type="RefSeq" id="XP_005826243.1">
    <property type="nucleotide sequence ID" value="XM_005826186.1"/>
</dbReference>
<comment type="similarity">
    <text evidence="3">Belongs to the RNase PH family.</text>
</comment>
<dbReference type="GO" id="GO:0034475">
    <property type="term" value="P:U4 snRNA 3'-end processing"/>
    <property type="evidence" value="ECO:0007669"/>
    <property type="project" value="TreeGrafter"/>
</dbReference>
<keyword evidence="4" id="KW-0963">Cytoplasm</keyword>
<gene>
    <name evidence="11" type="ORF">GUITHDRAFT_76548</name>
</gene>
<dbReference type="AlphaFoldDB" id="L1ISR2"/>
<dbReference type="PaxDb" id="55529-EKX39263"/>
<name>L1ISR2_GUITC</name>
<dbReference type="PANTHER" id="PTHR11097:SF9">
    <property type="entry name" value="EXOSOME COMPLEX COMPONENT RRP43"/>
    <property type="match status" value="1"/>
</dbReference>
<dbReference type="InterPro" id="IPR027408">
    <property type="entry name" value="PNPase/RNase_PH_dom_sf"/>
</dbReference>
<keyword evidence="13" id="KW-1185">Reference proteome</keyword>
<evidence type="ECO:0000256" key="6">
    <source>
        <dbReference type="ARBA" id="ARBA00022835"/>
    </source>
</evidence>
<proteinExistence type="inferred from homology"/>
<evidence type="ECO:0000313" key="13">
    <source>
        <dbReference type="Proteomes" id="UP000011087"/>
    </source>
</evidence>
<dbReference type="HOGENOM" id="CLU_038194_3_1_1"/>
<dbReference type="InterPro" id="IPR020568">
    <property type="entry name" value="Ribosomal_Su5_D2-typ_SF"/>
</dbReference>
<organism evidence="11">
    <name type="scientific">Guillardia theta (strain CCMP2712)</name>
    <name type="common">Cryptophyte</name>
    <dbReference type="NCBI Taxonomy" id="905079"/>
    <lineage>
        <taxon>Eukaryota</taxon>
        <taxon>Cryptophyceae</taxon>
        <taxon>Pyrenomonadales</taxon>
        <taxon>Geminigeraceae</taxon>
        <taxon>Guillardia</taxon>
    </lineage>
</organism>
<evidence type="ECO:0000313" key="12">
    <source>
        <dbReference type="EnsemblProtists" id="EKX39263"/>
    </source>
</evidence>
<dbReference type="STRING" id="905079.L1ISR2"/>
<evidence type="ECO:0000256" key="4">
    <source>
        <dbReference type="ARBA" id="ARBA00022490"/>
    </source>
</evidence>
<protein>
    <recommendedName>
        <fullName evidence="9">Ribosomal RNA-processing protein 43</fullName>
    </recommendedName>
</protein>
<dbReference type="GO" id="GO:0000176">
    <property type="term" value="C:nuclear exosome (RNase complex)"/>
    <property type="evidence" value="ECO:0007669"/>
    <property type="project" value="TreeGrafter"/>
</dbReference>
<dbReference type="InterPro" id="IPR036345">
    <property type="entry name" value="ExoRNase_PH_dom2_sf"/>
</dbReference>
<evidence type="ECO:0000256" key="2">
    <source>
        <dbReference type="ARBA" id="ARBA00004604"/>
    </source>
</evidence>
<dbReference type="GO" id="GO:0034473">
    <property type="term" value="P:U1 snRNA 3'-end processing"/>
    <property type="evidence" value="ECO:0007669"/>
    <property type="project" value="TreeGrafter"/>
</dbReference>
<dbReference type="EMBL" id="JH993041">
    <property type="protein sequence ID" value="EKX39263.1"/>
    <property type="molecule type" value="Genomic_DNA"/>
</dbReference>
<reference evidence="13" key="2">
    <citation type="submission" date="2012-11" db="EMBL/GenBank/DDBJ databases">
        <authorList>
            <person name="Kuo A."/>
            <person name="Curtis B.A."/>
            <person name="Tanifuji G."/>
            <person name="Burki F."/>
            <person name="Gruber A."/>
            <person name="Irimia M."/>
            <person name="Maruyama S."/>
            <person name="Arias M.C."/>
            <person name="Ball S.G."/>
            <person name="Gile G.H."/>
            <person name="Hirakawa Y."/>
            <person name="Hopkins J.F."/>
            <person name="Rensing S.A."/>
            <person name="Schmutz J."/>
            <person name="Symeonidi A."/>
            <person name="Elias M."/>
            <person name="Eveleigh R.J."/>
            <person name="Herman E.K."/>
            <person name="Klute M.J."/>
            <person name="Nakayama T."/>
            <person name="Obornik M."/>
            <person name="Reyes-Prieto A."/>
            <person name="Armbrust E.V."/>
            <person name="Aves S.J."/>
            <person name="Beiko R.G."/>
            <person name="Coutinho P."/>
            <person name="Dacks J.B."/>
            <person name="Durnford D.G."/>
            <person name="Fast N.M."/>
            <person name="Green B.R."/>
            <person name="Grisdale C."/>
            <person name="Hempe F."/>
            <person name="Henrissat B."/>
            <person name="Hoppner M.P."/>
            <person name="Ishida K.-I."/>
            <person name="Kim E."/>
            <person name="Koreny L."/>
            <person name="Kroth P.G."/>
            <person name="Liu Y."/>
            <person name="Malik S.-B."/>
            <person name="Maier U.G."/>
            <person name="McRose D."/>
            <person name="Mock T."/>
            <person name="Neilson J.A."/>
            <person name="Onodera N.T."/>
            <person name="Poole A.M."/>
            <person name="Pritham E.J."/>
            <person name="Richards T.A."/>
            <person name="Rocap G."/>
            <person name="Roy S.W."/>
            <person name="Sarai C."/>
            <person name="Schaack S."/>
            <person name="Shirato S."/>
            <person name="Slamovits C.H."/>
            <person name="Spencer D.F."/>
            <person name="Suzuki S."/>
            <person name="Worden A.Z."/>
            <person name="Zauner S."/>
            <person name="Barry K."/>
            <person name="Bell C."/>
            <person name="Bharti A.K."/>
            <person name="Crow J.A."/>
            <person name="Grimwood J."/>
            <person name="Kramer R."/>
            <person name="Lindquist E."/>
            <person name="Lucas S."/>
            <person name="Salamov A."/>
            <person name="McFadden G.I."/>
            <person name="Lane C.E."/>
            <person name="Keeling P.J."/>
            <person name="Gray M.W."/>
            <person name="Grigoriev I.V."/>
            <person name="Archibald J.M."/>
        </authorList>
    </citation>
    <scope>NUCLEOTIDE SEQUENCE</scope>
    <source>
        <strain evidence="13">CCMP2712</strain>
    </source>
</reference>
<evidence type="ECO:0000259" key="10">
    <source>
        <dbReference type="Pfam" id="PF01138"/>
    </source>
</evidence>
<keyword evidence="7" id="KW-0694">RNA-binding</keyword>
<evidence type="ECO:0000256" key="1">
    <source>
        <dbReference type="ARBA" id="ARBA00004496"/>
    </source>
</evidence>
<evidence type="ECO:0000313" key="11">
    <source>
        <dbReference type="EMBL" id="EKX39263.1"/>
    </source>
</evidence>
<feature type="domain" description="Exoribonuclease phosphorolytic" evidence="10">
    <location>
        <begin position="17"/>
        <end position="154"/>
    </location>
</feature>
<dbReference type="Gene3D" id="3.30.230.70">
    <property type="entry name" value="GHMP Kinase, N-terminal domain"/>
    <property type="match status" value="1"/>
</dbReference>
<dbReference type="OMA" id="MQPGEPF"/>
<dbReference type="Proteomes" id="UP000011087">
    <property type="component" value="Unassembled WGS sequence"/>
</dbReference>
<reference evidence="12" key="3">
    <citation type="submission" date="2016-03" db="UniProtKB">
        <authorList>
            <consortium name="EnsemblProtists"/>
        </authorList>
    </citation>
    <scope>IDENTIFICATION</scope>
</reference>
<dbReference type="eggNOG" id="KOG1613">
    <property type="taxonomic scope" value="Eukaryota"/>
</dbReference>
<dbReference type="InterPro" id="IPR050590">
    <property type="entry name" value="Exosome_comp_Rrp42_subfam"/>
</dbReference>
<dbReference type="GO" id="GO:0000177">
    <property type="term" value="C:cytoplasmic exosome (RNase complex)"/>
    <property type="evidence" value="ECO:0007669"/>
    <property type="project" value="TreeGrafter"/>
</dbReference>
<dbReference type="GO" id="GO:0071028">
    <property type="term" value="P:nuclear mRNA surveillance"/>
    <property type="evidence" value="ECO:0007669"/>
    <property type="project" value="TreeGrafter"/>
</dbReference>
<dbReference type="InterPro" id="IPR001247">
    <property type="entry name" value="ExoRNase_PH_dom1"/>
</dbReference>
<dbReference type="GO" id="GO:0000467">
    <property type="term" value="P:exonucleolytic trimming to generate mature 3'-end of 5.8S rRNA from tricistronic rRNA transcript (SSU-rRNA, 5.8S rRNA, LSU-rRNA)"/>
    <property type="evidence" value="ECO:0007669"/>
    <property type="project" value="TreeGrafter"/>
</dbReference>